<reference evidence="3" key="2">
    <citation type="submission" date="2020-11" db="EMBL/GenBank/DDBJ databases">
        <authorList>
            <person name="McCartney M.A."/>
            <person name="Auch B."/>
            <person name="Kono T."/>
            <person name="Mallez S."/>
            <person name="Becker A."/>
            <person name="Gohl D.M."/>
            <person name="Silverstein K.A.T."/>
            <person name="Koren S."/>
            <person name="Bechman K.B."/>
            <person name="Herman A."/>
            <person name="Abrahante J.E."/>
            <person name="Garbe J."/>
        </authorList>
    </citation>
    <scope>NUCLEOTIDE SEQUENCE</scope>
    <source>
        <strain evidence="3">Duluth1</strain>
        <tissue evidence="3">Whole animal</tissue>
    </source>
</reference>
<evidence type="ECO:0000313" key="3">
    <source>
        <dbReference type="EMBL" id="KAH3835060.1"/>
    </source>
</evidence>
<dbReference type="EMBL" id="JAIWYP010000004">
    <property type="protein sequence ID" value="KAH3835060.1"/>
    <property type="molecule type" value="Genomic_DNA"/>
</dbReference>
<feature type="compositionally biased region" description="Polar residues" evidence="1">
    <location>
        <begin position="72"/>
        <end position="100"/>
    </location>
</feature>
<gene>
    <name evidence="3" type="ORF">DPMN_108398</name>
</gene>
<keyword evidence="4" id="KW-1185">Reference proteome</keyword>
<evidence type="ECO:0000313" key="4">
    <source>
        <dbReference type="Proteomes" id="UP000828390"/>
    </source>
</evidence>
<evidence type="ECO:0000256" key="1">
    <source>
        <dbReference type="SAM" id="MobiDB-lite"/>
    </source>
</evidence>
<feature type="region of interest" description="Disordered" evidence="1">
    <location>
        <begin position="175"/>
        <end position="195"/>
    </location>
</feature>
<comment type="caution">
    <text evidence="3">The sequence shown here is derived from an EMBL/GenBank/DDBJ whole genome shotgun (WGS) entry which is preliminary data.</text>
</comment>
<dbReference type="AlphaFoldDB" id="A0A9D4K8S3"/>
<feature type="transmembrane region" description="Helical" evidence="2">
    <location>
        <begin position="106"/>
        <end position="130"/>
    </location>
</feature>
<keyword evidence="2" id="KW-0472">Membrane</keyword>
<sequence length="363" mass="40259">MCVLCSADCASMNRYKTEECSSYSDWQCGDCLPGFEYSISKDFPCQKILTSKIPSVVTFPTRRRFTEHENVSKPNGTSESTTSLPDEVNVGQNESSGRSHSLSGTAVAIIIVGIVAGVIIVAMLVIGCLVKKYCHQKLLSSEKLRVITVEPSSGENSSTTYSSLSSDSDLELDCRHNGDLTPPPSRCPDPGSIPSTDEQLELVRGELSHPTSIPIEHLNRVSEEWLQFERTSVGLSQIVCRCPSMVSAVCPEGCRPLMDKPSSNINGNKNLITFIANNVCHNPLELFRYIGAKDSDIYNLNDDRDRNPDRVSQKDFVYNVLKHWLQVNNEAKSHTIFNGLCHGGFHRINKSIHEQYSDLFPPK</sequence>
<feature type="region of interest" description="Disordered" evidence="1">
    <location>
        <begin position="67"/>
        <end position="100"/>
    </location>
</feature>
<keyword evidence="2" id="KW-1133">Transmembrane helix</keyword>
<accession>A0A9D4K8S3</accession>
<keyword evidence="2" id="KW-0812">Transmembrane</keyword>
<feature type="region of interest" description="Disordered" evidence="1">
    <location>
        <begin position="150"/>
        <end position="169"/>
    </location>
</feature>
<organism evidence="3 4">
    <name type="scientific">Dreissena polymorpha</name>
    <name type="common">Zebra mussel</name>
    <name type="synonym">Mytilus polymorpha</name>
    <dbReference type="NCBI Taxonomy" id="45954"/>
    <lineage>
        <taxon>Eukaryota</taxon>
        <taxon>Metazoa</taxon>
        <taxon>Spiralia</taxon>
        <taxon>Lophotrochozoa</taxon>
        <taxon>Mollusca</taxon>
        <taxon>Bivalvia</taxon>
        <taxon>Autobranchia</taxon>
        <taxon>Heteroconchia</taxon>
        <taxon>Euheterodonta</taxon>
        <taxon>Imparidentia</taxon>
        <taxon>Neoheterodontei</taxon>
        <taxon>Myida</taxon>
        <taxon>Dreissenoidea</taxon>
        <taxon>Dreissenidae</taxon>
        <taxon>Dreissena</taxon>
    </lineage>
</organism>
<protein>
    <submittedName>
        <fullName evidence="3">Uncharacterized protein</fullName>
    </submittedName>
</protein>
<proteinExistence type="predicted"/>
<evidence type="ECO:0000256" key="2">
    <source>
        <dbReference type="SAM" id="Phobius"/>
    </source>
</evidence>
<name>A0A9D4K8S3_DREPO</name>
<feature type="compositionally biased region" description="Low complexity" evidence="1">
    <location>
        <begin position="152"/>
        <end position="167"/>
    </location>
</feature>
<dbReference type="Proteomes" id="UP000828390">
    <property type="component" value="Unassembled WGS sequence"/>
</dbReference>
<reference evidence="3" key="1">
    <citation type="journal article" date="2019" name="bioRxiv">
        <title>The Genome of the Zebra Mussel, Dreissena polymorpha: A Resource for Invasive Species Research.</title>
        <authorList>
            <person name="McCartney M.A."/>
            <person name="Auch B."/>
            <person name="Kono T."/>
            <person name="Mallez S."/>
            <person name="Zhang Y."/>
            <person name="Obille A."/>
            <person name="Becker A."/>
            <person name="Abrahante J.E."/>
            <person name="Garbe J."/>
            <person name="Badalamenti J.P."/>
            <person name="Herman A."/>
            <person name="Mangelson H."/>
            <person name="Liachko I."/>
            <person name="Sullivan S."/>
            <person name="Sone E.D."/>
            <person name="Koren S."/>
            <person name="Silverstein K.A.T."/>
            <person name="Beckman K.B."/>
            <person name="Gohl D.M."/>
        </authorList>
    </citation>
    <scope>NUCLEOTIDE SEQUENCE</scope>
    <source>
        <strain evidence="3">Duluth1</strain>
        <tissue evidence="3">Whole animal</tissue>
    </source>
</reference>